<dbReference type="Proteomes" id="UP000239089">
    <property type="component" value="Unassembled WGS sequence"/>
</dbReference>
<comment type="caution">
    <text evidence="1">The sequence shown here is derived from an EMBL/GenBank/DDBJ whole genome shotgun (WGS) entry which is preliminary data.</text>
</comment>
<sequence length="84" mass="10344">MRRLRRRCLLQFGKTDASQISCETLGQVFSKKVRYSANEMFRAQRFHIVDMRRKVMFEISNLRDYRNIMWKFEVMVPWTLILHE</sequence>
<organism evidence="1 2">
    <name type="scientific">Rhodoblastus sphagnicola</name>
    <dbReference type="NCBI Taxonomy" id="333368"/>
    <lineage>
        <taxon>Bacteria</taxon>
        <taxon>Pseudomonadati</taxon>
        <taxon>Pseudomonadota</taxon>
        <taxon>Alphaproteobacteria</taxon>
        <taxon>Hyphomicrobiales</taxon>
        <taxon>Rhodoblastaceae</taxon>
        <taxon>Rhodoblastus</taxon>
    </lineage>
</organism>
<name>A0A2S6N8L2_9HYPH</name>
<evidence type="ECO:0000313" key="1">
    <source>
        <dbReference type="EMBL" id="PPQ30950.1"/>
    </source>
</evidence>
<evidence type="ECO:0000313" key="2">
    <source>
        <dbReference type="Proteomes" id="UP000239089"/>
    </source>
</evidence>
<proteinExistence type="predicted"/>
<gene>
    <name evidence="1" type="ORF">CCR94_10745</name>
</gene>
<accession>A0A2S6N8L2</accession>
<protein>
    <submittedName>
        <fullName evidence="1">Uncharacterized protein</fullName>
    </submittedName>
</protein>
<reference evidence="1 2" key="1">
    <citation type="journal article" date="2018" name="Arch. Microbiol.">
        <title>New insights into the metabolic potential of the phototrophic purple bacterium Rhodopila globiformis DSM 161(T) from its draft genome sequence and evidence for a vanadium-dependent nitrogenase.</title>
        <authorList>
            <person name="Imhoff J.F."/>
            <person name="Rahn T."/>
            <person name="Kunzel S."/>
            <person name="Neulinger S.C."/>
        </authorList>
    </citation>
    <scope>NUCLEOTIDE SEQUENCE [LARGE SCALE GENOMIC DNA]</scope>
    <source>
        <strain evidence="1 2">DSM 16996</strain>
    </source>
</reference>
<keyword evidence="2" id="KW-1185">Reference proteome</keyword>
<dbReference type="EMBL" id="NHSJ01000069">
    <property type="protein sequence ID" value="PPQ30950.1"/>
    <property type="molecule type" value="Genomic_DNA"/>
</dbReference>
<dbReference type="AlphaFoldDB" id="A0A2S6N8L2"/>